<dbReference type="Proteomes" id="UP000053797">
    <property type="component" value="Unassembled WGS sequence"/>
</dbReference>
<gene>
    <name evidence="2" type="ORF">AS033_14090</name>
</gene>
<feature type="domain" description="DUF7878" evidence="1">
    <location>
        <begin position="9"/>
        <end position="135"/>
    </location>
</feature>
<evidence type="ECO:0000313" key="3">
    <source>
        <dbReference type="Proteomes" id="UP000053797"/>
    </source>
</evidence>
<protein>
    <recommendedName>
        <fullName evidence="1">DUF7878 domain-containing protein</fullName>
    </recommendedName>
</protein>
<organism evidence="2 3">
    <name type="scientific">Exiguobacterium indicum</name>
    <dbReference type="NCBI Taxonomy" id="296995"/>
    <lineage>
        <taxon>Bacteria</taxon>
        <taxon>Bacillati</taxon>
        <taxon>Bacillota</taxon>
        <taxon>Bacilli</taxon>
        <taxon>Bacillales</taxon>
        <taxon>Bacillales Family XII. Incertae Sedis</taxon>
        <taxon>Exiguobacterium</taxon>
    </lineage>
</organism>
<reference evidence="2 3" key="1">
    <citation type="journal article" date="2015" name="Int. J. Syst. Evol. Microbiol.">
        <title>Exiguobacterium enclense sp. nov., isolated from sediment.</title>
        <authorList>
            <person name="Dastager S.G."/>
            <person name="Mawlankar R."/>
            <person name="Sonalkar V.V."/>
            <person name="Thorat M.N."/>
            <person name="Mual P."/>
            <person name="Verma A."/>
            <person name="Krishnamurthi S."/>
            <person name="Tang S.K."/>
            <person name="Li W.J."/>
        </authorList>
    </citation>
    <scope>NUCLEOTIDE SEQUENCE [LARGE SCALE GENOMIC DNA]</scope>
    <source>
        <strain evidence="2 3">NIO-1109</strain>
    </source>
</reference>
<evidence type="ECO:0000259" key="1">
    <source>
        <dbReference type="Pfam" id="PF25297"/>
    </source>
</evidence>
<evidence type="ECO:0000313" key="2">
    <source>
        <dbReference type="EMBL" id="KSU47790.1"/>
    </source>
</evidence>
<dbReference type="OrthoDB" id="2356865at2"/>
<dbReference type="InterPro" id="IPR057200">
    <property type="entry name" value="DUF7878"/>
</dbReference>
<dbReference type="AlphaFoldDB" id="A0A0V8GC04"/>
<name>A0A0V8GC04_9BACL</name>
<accession>A0A0V8GC04</accession>
<dbReference type="EMBL" id="LNQL01000006">
    <property type="protein sequence ID" value="KSU47790.1"/>
    <property type="molecule type" value="Genomic_DNA"/>
</dbReference>
<proteinExistence type="predicted"/>
<dbReference type="RefSeq" id="WP_058265813.1">
    <property type="nucleotide sequence ID" value="NZ_FMYN01000006.1"/>
</dbReference>
<comment type="caution">
    <text evidence="2">The sequence shown here is derived from an EMBL/GenBank/DDBJ whole genome shotgun (WGS) entry which is preliminary data.</text>
</comment>
<sequence>MSSQIRCTYDFLNSPNAISNASARDNPTILSIEANVKIIIDHALYLETSLAIFEFYKSLYRWKRLVTPSCTPAFYYYSVEFDHDEEGAIVSMIPSADQGNIQSIWGDERMNTVFPLDTLVTCLSDLERQLRFDLEAYLDIQLDAFIRHIPYSSPKL</sequence>
<dbReference type="Pfam" id="PF25297">
    <property type="entry name" value="DUF7878"/>
    <property type="match status" value="1"/>
</dbReference>